<dbReference type="EMBL" id="JYDP01000981">
    <property type="protein sequence ID" value="KRY99141.1"/>
    <property type="molecule type" value="Genomic_DNA"/>
</dbReference>
<dbReference type="AlphaFoldDB" id="A0A0V1GLI4"/>
<evidence type="ECO:0000313" key="1">
    <source>
        <dbReference type="EMBL" id="KRY99141.1"/>
    </source>
</evidence>
<keyword evidence="2" id="KW-1185">Reference proteome</keyword>
<proteinExistence type="predicted"/>
<dbReference type="Proteomes" id="UP000055024">
    <property type="component" value="Unassembled WGS sequence"/>
</dbReference>
<name>A0A0V1GLI4_9BILA</name>
<organism evidence="1 2">
    <name type="scientific">Trichinella zimbabwensis</name>
    <dbReference type="NCBI Taxonomy" id="268475"/>
    <lineage>
        <taxon>Eukaryota</taxon>
        <taxon>Metazoa</taxon>
        <taxon>Ecdysozoa</taxon>
        <taxon>Nematoda</taxon>
        <taxon>Enoplea</taxon>
        <taxon>Dorylaimia</taxon>
        <taxon>Trichinellida</taxon>
        <taxon>Trichinellidae</taxon>
        <taxon>Trichinella</taxon>
    </lineage>
</organism>
<gene>
    <name evidence="1" type="ORF">T11_7593</name>
</gene>
<protein>
    <submittedName>
        <fullName evidence="1">Uncharacterized protein</fullName>
    </submittedName>
</protein>
<sequence>MLSKDHVGYLYANMLEHHGEVQRLCLQLQDHAQEDIAKWNMIVHKWLCQLLNSGSITRTITPYFAGQMVKWSVPMFGYKSVHHKCSTTDYL</sequence>
<evidence type="ECO:0000313" key="2">
    <source>
        <dbReference type="Proteomes" id="UP000055024"/>
    </source>
</evidence>
<reference evidence="1 2" key="1">
    <citation type="submission" date="2015-01" db="EMBL/GenBank/DDBJ databases">
        <title>Evolution of Trichinella species and genotypes.</title>
        <authorList>
            <person name="Korhonen P.K."/>
            <person name="Edoardo P."/>
            <person name="Giuseppe L.R."/>
            <person name="Gasser R.B."/>
        </authorList>
    </citation>
    <scope>NUCLEOTIDE SEQUENCE [LARGE SCALE GENOMIC DNA]</scope>
    <source>
        <strain evidence="1">ISS1029</strain>
    </source>
</reference>
<accession>A0A0V1GLI4</accession>
<comment type="caution">
    <text evidence="1">The sequence shown here is derived from an EMBL/GenBank/DDBJ whole genome shotgun (WGS) entry which is preliminary data.</text>
</comment>